<protein>
    <submittedName>
        <fullName evidence="1">Uncharacterized protein</fullName>
    </submittedName>
</protein>
<dbReference type="EMBL" id="JAEILT010000032">
    <property type="protein sequence ID" value="MBJ2138307.1"/>
    <property type="molecule type" value="Genomic_DNA"/>
</dbReference>
<organism evidence="1 2">
    <name type="scientific">Paraglaciecola chathamensis</name>
    <dbReference type="NCBI Taxonomy" id="368405"/>
    <lineage>
        <taxon>Bacteria</taxon>
        <taxon>Pseudomonadati</taxon>
        <taxon>Pseudomonadota</taxon>
        <taxon>Gammaproteobacteria</taxon>
        <taxon>Alteromonadales</taxon>
        <taxon>Alteromonadaceae</taxon>
        <taxon>Paraglaciecola</taxon>
    </lineage>
</organism>
<evidence type="ECO:0000313" key="1">
    <source>
        <dbReference type="EMBL" id="MBJ2138307.1"/>
    </source>
</evidence>
<reference evidence="1 2" key="1">
    <citation type="submission" date="2020-12" db="EMBL/GenBank/DDBJ databases">
        <title>Draft genome sequences of nine environmental bacterial isolates colonizing plastic.</title>
        <authorList>
            <person name="Borre I."/>
            <person name="Sonnenschein E.C."/>
        </authorList>
    </citation>
    <scope>NUCLEOTIDE SEQUENCE [LARGE SCALE GENOMIC DNA]</scope>
    <source>
        <strain evidence="1 2">IB30</strain>
    </source>
</reference>
<proteinExistence type="predicted"/>
<evidence type="ECO:0000313" key="2">
    <source>
        <dbReference type="Proteomes" id="UP000649232"/>
    </source>
</evidence>
<dbReference type="RefSeq" id="WP_198825664.1">
    <property type="nucleotide sequence ID" value="NZ_JAEILT010000032.1"/>
</dbReference>
<name>A0ABS0WIK0_9ALTE</name>
<sequence length="202" mass="22538">MLKTTYGERRETYVIKCGTFPAINIVSYPEVARDMYSLVEAASAHAKAAQKLLEPDGLFLNSEKAIIPVFVNLLLQSVEISLKAFAIETQLLTPSELRSKKLKNGHGIKEIAKAVNEKLSPNEVLSLLLPMRGFAQSNDIVREMIFGEKFEPTRLSYISRKITYSEFVQGELQIIKGANNWVCAVLSLCQNIDRAVLAYNNG</sequence>
<gene>
    <name evidence="1" type="ORF">JEU11_17735</name>
</gene>
<dbReference type="Proteomes" id="UP000649232">
    <property type="component" value="Unassembled WGS sequence"/>
</dbReference>
<comment type="caution">
    <text evidence="1">The sequence shown here is derived from an EMBL/GenBank/DDBJ whole genome shotgun (WGS) entry which is preliminary data.</text>
</comment>
<accession>A0ABS0WIK0</accession>